<dbReference type="SUPFAM" id="SSF50969">
    <property type="entry name" value="YVTN repeat-like/Quinoprotein amine dehydrogenase"/>
    <property type="match status" value="1"/>
</dbReference>
<dbReference type="Pfam" id="PF17170">
    <property type="entry name" value="DUF5128"/>
    <property type="match status" value="1"/>
</dbReference>
<keyword evidence="2" id="KW-1185">Reference proteome</keyword>
<dbReference type="InterPro" id="IPR011044">
    <property type="entry name" value="Quino_amine_DH_bsu"/>
</dbReference>
<proteinExistence type="predicted"/>
<comment type="caution">
    <text evidence="1">The sequence shown here is derived from an EMBL/GenBank/DDBJ whole genome shotgun (WGS) entry which is preliminary data.</text>
</comment>
<sequence length="365" mass="42111">MMKHTLFSLSILVLCNSCGDRKEEANIRDLSEVNNTISTCSFIEQVDFIPLHEKDSFLLGEINAIRKYDGKWYILDNKQKAAIVAFDSVGQPVSLYDKTGNGKGEYAEITDFDVSPKTGGICVLCGPPKIIILDKDLKFKQEIKLSDYYWRICWYDAGFLLYSANNATVDYITLEQGKARKIFQAESDMYNVAGTEPVFIRDGDNLYFHTEQSDALYEIKDFEFVPVVSLDYPLKKETEQILHKRYYGDLNVQERMKYVRPTVNCVIGNDTCLSFIYSRMLYYINMPYENHYINSVLKIDCGRSTMKTGNQLISWKYISEYDPESYSDDRLYKGVKVNHPVMNDSLRQSGNPMLVLYTLKKTFGE</sequence>
<name>F3QRG0_9BACT</name>
<reference evidence="1 2" key="1">
    <citation type="submission" date="2011-02" db="EMBL/GenBank/DDBJ databases">
        <authorList>
            <person name="Weinstock G."/>
            <person name="Sodergren E."/>
            <person name="Clifton S."/>
            <person name="Fulton L."/>
            <person name="Fulton B."/>
            <person name="Courtney L."/>
            <person name="Fronick C."/>
            <person name="Harrison M."/>
            <person name="Strong C."/>
            <person name="Farmer C."/>
            <person name="Delahaunty K."/>
            <person name="Markovic C."/>
            <person name="Hall O."/>
            <person name="Minx P."/>
            <person name="Tomlinson C."/>
            <person name="Mitreva M."/>
            <person name="Hou S."/>
            <person name="Chen J."/>
            <person name="Wollam A."/>
            <person name="Pepin K.H."/>
            <person name="Johnson M."/>
            <person name="Bhonagiri V."/>
            <person name="Zhang X."/>
            <person name="Suruliraj S."/>
            <person name="Warren W."/>
            <person name="Chinwalla A."/>
            <person name="Mardis E.R."/>
            <person name="Wilson R.K."/>
        </authorList>
    </citation>
    <scope>NUCLEOTIDE SEQUENCE [LARGE SCALE GENOMIC DNA]</scope>
    <source>
        <strain evidence="1 2">YIT 11841</strain>
    </source>
</reference>
<dbReference type="OrthoDB" id="1097750at2"/>
<dbReference type="AlphaFoldDB" id="F3QRG0"/>
<evidence type="ECO:0000313" key="2">
    <source>
        <dbReference type="Proteomes" id="UP000005546"/>
    </source>
</evidence>
<dbReference type="RefSeq" id="WP_008625339.1">
    <property type="nucleotide sequence ID" value="NZ_GL883825.1"/>
</dbReference>
<organism evidence="1 2">
    <name type="scientific">Paraprevotella xylaniphila YIT 11841</name>
    <dbReference type="NCBI Taxonomy" id="762982"/>
    <lineage>
        <taxon>Bacteria</taxon>
        <taxon>Pseudomonadati</taxon>
        <taxon>Bacteroidota</taxon>
        <taxon>Bacteroidia</taxon>
        <taxon>Bacteroidales</taxon>
        <taxon>Prevotellaceae</taxon>
        <taxon>Paraprevotella</taxon>
    </lineage>
</organism>
<dbReference type="HOGENOM" id="CLU_758311_0_0_10"/>
<protein>
    <submittedName>
        <fullName evidence="1">Conserved domain protein</fullName>
    </submittedName>
</protein>
<dbReference type="Proteomes" id="UP000005546">
    <property type="component" value="Unassembled WGS sequence"/>
</dbReference>
<accession>F3QRG0</accession>
<dbReference type="eggNOG" id="ENOG502ZN8B">
    <property type="taxonomic scope" value="Bacteria"/>
</dbReference>
<evidence type="ECO:0000313" key="1">
    <source>
        <dbReference type="EMBL" id="EGG56090.1"/>
    </source>
</evidence>
<dbReference type="EMBL" id="AFBR01000021">
    <property type="protein sequence ID" value="EGG56090.1"/>
    <property type="molecule type" value="Genomic_DNA"/>
</dbReference>
<gene>
    <name evidence="1" type="ORF">HMPREF9442_00761</name>
</gene>